<evidence type="ECO:0000256" key="1">
    <source>
        <dbReference type="ARBA" id="ARBA00008791"/>
    </source>
</evidence>
<gene>
    <name evidence="3" type="ordered locus">TOPB45_1619</name>
</gene>
<dbReference type="eggNOG" id="COG0589">
    <property type="taxonomic scope" value="Bacteria"/>
</dbReference>
<sequence length="312" mass="36162">MENVKKIDPHLLVCYDGTPSSTKIILYLKELFSNTPLELTLLKIISHPSASQGIETDLYKKLQKEAFLEEKAKEVFLQAERELKEVSERLKEHLPAKIYTKVLFKYGDIAEGIINFSKENLFDAILVGRRGLSKIATYILGGVTHKLIVSSLIPVWLIRGDKWNKRVFVPFDLSEKGLKLADYVSFIFANHKDIEITFFHIFHPLSDLKYFEGNIEELIELVKNKEYKEFFTKFKNRILENGFSIEKNKIRFKLKRGFLGPAGEIIREVKKGDYTTIVLGRREKKGIEGFFLGSVSQKIIFYFDDRAIWVVN</sequence>
<dbReference type="AlphaFoldDB" id="F8C3X0"/>
<dbReference type="STRING" id="795359.TOPB45_1619"/>
<dbReference type="HOGENOM" id="CLU_075315_0_0_0"/>
<dbReference type="InterPro" id="IPR006016">
    <property type="entry name" value="UspA"/>
</dbReference>
<protein>
    <submittedName>
        <fullName evidence="3">UspA domain-containing protein</fullName>
    </submittedName>
</protein>
<keyword evidence="4" id="KW-1185">Reference proteome</keyword>
<evidence type="ECO:0000313" key="3">
    <source>
        <dbReference type="EMBL" id="AEH23697.1"/>
    </source>
</evidence>
<dbReference type="PANTHER" id="PTHR46268">
    <property type="entry name" value="STRESS RESPONSE PROTEIN NHAX"/>
    <property type="match status" value="1"/>
</dbReference>
<dbReference type="OrthoDB" id="5430193at2"/>
<name>F8C3X0_THEGP</name>
<dbReference type="PATRIC" id="fig|795359.3.peg.1647"/>
<dbReference type="PANTHER" id="PTHR46268:SF6">
    <property type="entry name" value="UNIVERSAL STRESS PROTEIN UP12"/>
    <property type="match status" value="1"/>
</dbReference>
<feature type="domain" description="UspA" evidence="2">
    <location>
        <begin position="165"/>
        <end position="300"/>
    </location>
</feature>
<proteinExistence type="inferred from homology"/>
<accession>F8C3X0</accession>
<dbReference type="KEGG" id="top:TOPB45_1619"/>
<organism evidence="3 4">
    <name type="scientific">Thermodesulfobacterium geofontis (strain OPF15)</name>
    <dbReference type="NCBI Taxonomy" id="795359"/>
    <lineage>
        <taxon>Bacteria</taxon>
        <taxon>Pseudomonadati</taxon>
        <taxon>Thermodesulfobacteriota</taxon>
        <taxon>Thermodesulfobacteria</taxon>
        <taxon>Thermodesulfobacteriales</taxon>
        <taxon>Thermodesulfobacteriaceae</taxon>
        <taxon>Thermodesulfobacterium</taxon>
    </lineage>
</organism>
<reference evidence="3 4" key="1">
    <citation type="journal article" date="2013" name="Genome Announc.">
        <title>Complete genome sequence of the hyperthermophilic sulfate-reducing bacterium Thermodesulfobacterium geofontis OPF15T.</title>
        <authorList>
            <person name="Elkins J.G."/>
            <person name="Hamilton-Brehm S.D."/>
            <person name="Lucas S."/>
            <person name="Han J."/>
            <person name="Lapidus A."/>
            <person name="Cheng J.F."/>
            <person name="Goodwin L.A."/>
            <person name="Pitluck S."/>
            <person name="Peters L."/>
            <person name="Mikhailova N."/>
            <person name="Davenport K.W."/>
            <person name="Detter J.C."/>
            <person name="Han C.S."/>
            <person name="Tapia R."/>
            <person name="Land M.L."/>
            <person name="Hauser L."/>
            <person name="Kyrpides N.C."/>
            <person name="Ivanova N.N."/>
            <person name="Pagani I."/>
            <person name="Bruce D."/>
            <person name="Woyke T."/>
            <person name="Cottingham R.W."/>
        </authorList>
    </citation>
    <scope>NUCLEOTIDE SEQUENCE [LARGE SCALE GENOMIC DNA]</scope>
    <source>
        <strain evidence="3 4">OPF15</strain>
    </source>
</reference>
<dbReference type="Proteomes" id="UP000006583">
    <property type="component" value="Chromosome"/>
</dbReference>
<dbReference type="Gene3D" id="3.40.50.620">
    <property type="entry name" value="HUPs"/>
    <property type="match status" value="2"/>
</dbReference>
<evidence type="ECO:0000313" key="4">
    <source>
        <dbReference type="Proteomes" id="UP000006583"/>
    </source>
</evidence>
<comment type="similarity">
    <text evidence="1">Belongs to the universal stress protein A family.</text>
</comment>
<dbReference type="CDD" id="cd00293">
    <property type="entry name" value="USP-like"/>
    <property type="match status" value="2"/>
</dbReference>
<dbReference type="SUPFAM" id="SSF52402">
    <property type="entry name" value="Adenine nucleotide alpha hydrolases-like"/>
    <property type="match status" value="2"/>
</dbReference>
<feature type="domain" description="UspA" evidence="2">
    <location>
        <begin position="10"/>
        <end position="159"/>
    </location>
</feature>
<evidence type="ECO:0000259" key="2">
    <source>
        <dbReference type="Pfam" id="PF00582"/>
    </source>
</evidence>
<dbReference type="RefSeq" id="WP_013910395.1">
    <property type="nucleotide sequence ID" value="NC_015682.1"/>
</dbReference>
<dbReference type="Pfam" id="PF00582">
    <property type="entry name" value="Usp"/>
    <property type="match status" value="2"/>
</dbReference>
<dbReference type="EMBL" id="CP002829">
    <property type="protein sequence ID" value="AEH23697.1"/>
    <property type="molecule type" value="Genomic_DNA"/>
</dbReference>
<dbReference type="InterPro" id="IPR014729">
    <property type="entry name" value="Rossmann-like_a/b/a_fold"/>
</dbReference>